<dbReference type="SUPFAM" id="SSF143422">
    <property type="entry name" value="Transposase IS200-like"/>
    <property type="match status" value="1"/>
</dbReference>
<name>A0A9D9HB64_9SPIR</name>
<dbReference type="EMBL" id="JADIMU010000034">
    <property type="protein sequence ID" value="MBO8443207.1"/>
    <property type="molecule type" value="Genomic_DNA"/>
</dbReference>
<dbReference type="PANTHER" id="PTHR33360:SF2">
    <property type="entry name" value="TRANSPOSASE FOR INSERTION SEQUENCE ELEMENT IS200"/>
    <property type="match status" value="1"/>
</dbReference>
<dbReference type="PANTHER" id="PTHR33360">
    <property type="entry name" value="TRANSPOSASE FOR INSERTION SEQUENCE ELEMENT IS200"/>
    <property type="match status" value="1"/>
</dbReference>
<reference evidence="2" key="1">
    <citation type="submission" date="2020-10" db="EMBL/GenBank/DDBJ databases">
        <authorList>
            <person name="Gilroy R."/>
        </authorList>
    </citation>
    <scope>NUCLEOTIDE SEQUENCE</scope>
    <source>
        <strain evidence="2">11167</strain>
    </source>
</reference>
<evidence type="ECO:0000313" key="2">
    <source>
        <dbReference type="EMBL" id="MBO8443207.1"/>
    </source>
</evidence>
<dbReference type="AlphaFoldDB" id="A0A9D9HB64"/>
<dbReference type="InterPro" id="IPR002686">
    <property type="entry name" value="Transposase_17"/>
</dbReference>
<dbReference type="SMART" id="SM01321">
    <property type="entry name" value="Y1_Tnp"/>
    <property type="match status" value="1"/>
</dbReference>
<gene>
    <name evidence="2" type="primary">tnpA</name>
    <name evidence="2" type="ORF">IAC42_05550</name>
</gene>
<proteinExistence type="predicted"/>
<dbReference type="InterPro" id="IPR036515">
    <property type="entry name" value="Transposase_17_sf"/>
</dbReference>
<evidence type="ECO:0000313" key="3">
    <source>
        <dbReference type="Proteomes" id="UP000823633"/>
    </source>
</evidence>
<evidence type="ECO:0000259" key="1">
    <source>
        <dbReference type="SMART" id="SM01321"/>
    </source>
</evidence>
<protein>
    <submittedName>
        <fullName evidence="2">IS200/IS605 family transposase</fullName>
    </submittedName>
</protein>
<feature type="domain" description="Transposase IS200-like" evidence="1">
    <location>
        <begin position="2"/>
        <end position="114"/>
    </location>
</feature>
<reference evidence="2" key="2">
    <citation type="journal article" date="2021" name="PeerJ">
        <title>Extensive microbial diversity within the chicken gut microbiome revealed by metagenomics and culture.</title>
        <authorList>
            <person name="Gilroy R."/>
            <person name="Ravi A."/>
            <person name="Getino M."/>
            <person name="Pursley I."/>
            <person name="Horton D.L."/>
            <person name="Alikhan N.F."/>
            <person name="Baker D."/>
            <person name="Gharbi K."/>
            <person name="Hall N."/>
            <person name="Watson M."/>
            <person name="Adriaenssens E.M."/>
            <person name="Foster-Nyarko E."/>
            <person name="Jarju S."/>
            <person name="Secka A."/>
            <person name="Antonio M."/>
            <person name="Oren A."/>
            <person name="Chaudhuri R.R."/>
            <person name="La Ragione R."/>
            <person name="Hildebrand F."/>
            <person name="Pallen M.J."/>
        </authorList>
    </citation>
    <scope>NUCLEOTIDE SEQUENCE</scope>
    <source>
        <strain evidence="2">11167</strain>
    </source>
</reference>
<dbReference type="GO" id="GO:0004803">
    <property type="term" value="F:transposase activity"/>
    <property type="evidence" value="ECO:0007669"/>
    <property type="project" value="InterPro"/>
</dbReference>
<sequence length="122" mass="13565">MVWCTRYRHPILTGAVEVETKTMLAQTCTEYGWTLKAMEVMPDHVHLLLEASPDDAPSSTARTLKSISAVHIFTAFPKLEERRFWGSGLWPRGCCYGSVGAITEDSVEKYIGNQKSNIGGTE</sequence>
<dbReference type="NCBIfam" id="NF033573">
    <property type="entry name" value="transpos_IS200"/>
    <property type="match status" value="1"/>
</dbReference>
<dbReference type="GO" id="GO:0003677">
    <property type="term" value="F:DNA binding"/>
    <property type="evidence" value="ECO:0007669"/>
    <property type="project" value="InterPro"/>
</dbReference>
<dbReference type="Pfam" id="PF01797">
    <property type="entry name" value="Y1_Tnp"/>
    <property type="match status" value="1"/>
</dbReference>
<comment type="caution">
    <text evidence="2">The sequence shown here is derived from an EMBL/GenBank/DDBJ whole genome shotgun (WGS) entry which is preliminary data.</text>
</comment>
<dbReference type="Proteomes" id="UP000823633">
    <property type="component" value="Unassembled WGS sequence"/>
</dbReference>
<dbReference type="GO" id="GO:0006313">
    <property type="term" value="P:DNA transposition"/>
    <property type="evidence" value="ECO:0007669"/>
    <property type="project" value="InterPro"/>
</dbReference>
<accession>A0A9D9HB64</accession>
<dbReference type="Gene3D" id="3.30.70.1290">
    <property type="entry name" value="Transposase IS200-like"/>
    <property type="match status" value="1"/>
</dbReference>
<organism evidence="2 3">
    <name type="scientific">Candidatus Aphodenecus pullistercoris</name>
    <dbReference type="NCBI Taxonomy" id="2840669"/>
    <lineage>
        <taxon>Bacteria</taxon>
        <taxon>Pseudomonadati</taxon>
        <taxon>Spirochaetota</taxon>
        <taxon>Spirochaetia</taxon>
        <taxon>Spirochaetales</taxon>
        <taxon>Candidatus Aphodenecus</taxon>
    </lineage>
</organism>